<evidence type="ECO:0000313" key="1">
    <source>
        <dbReference type="EMBL" id="QCD46858.1"/>
    </source>
</evidence>
<protein>
    <submittedName>
        <fullName evidence="1">Uncharacterized protein</fullName>
    </submittedName>
</protein>
<name>A0A6G5QMC5_CAMRE</name>
<gene>
    <name evidence="1" type="ORF">CRECT_1199</name>
</gene>
<dbReference type="Proteomes" id="UP000502377">
    <property type="component" value="Chromosome"/>
</dbReference>
<dbReference type="RefSeq" id="WP_004319967.1">
    <property type="nucleotide sequence ID" value="NZ_CP012543.1"/>
</dbReference>
<dbReference type="AlphaFoldDB" id="A0A6G5QMC5"/>
<dbReference type="EMBL" id="CP012543">
    <property type="protein sequence ID" value="QCD46858.1"/>
    <property type="molecule type" value="Genomic_DNA"/>
</dbReference>
<reference evidence="1 2" key="1">
    <citation type="submission" date="2016-07" db="EMBL/GenBank/DDBJ databases">
        <title>Comparative genomics of the Campylobacter concisus group.</title>
        <authorList>
            <person name="Miller W.G."/>
            <person name="Yee E."/>
            <person name="Chapman M.H."/>
            <person name="Huynh S."/>
            <person name="Bono J.L."/>
            <person name="On S.L.W."/>
            <person name="StLeger J."/>
            <person name="Foster G."/>
            <person name="Parker C.T."/>
        </authorList>
    </citation>
    <scope>NUCLEOTIDE SEQUENCE [LARGE SCALE GENOMIC DNA]</scope>
    <source>
        <strain evidence="1 2">ATCC 33238</strain>
    </source>
</reference>
<accession>A0A6G5QMC5</accession>
<proteinExistence type="predicted"/>
<evidence type="ECO:0000313" key="2">
    <source>
        <dbReference type="Proteomes" id="UP000502377"/>
    </source>
</evidence>
<dbReference type="KEGG" id="crx:CRECT_1199"/>
<sequence length="291" mass="33060">MKKANLAGAVWLRPTGIFGEFDVKFTPNFRSVNLTNSWAKFDEKIKIFFTKVVKFARLNLTNDFVKFGSNLTDRQTAGRILAKFINPKNKPQAGLNAHISDKIYASFFINPPRDLTKFDPNLTNTQACAHISPRFDTPNFKSNLQIKKRFASLNFSSNLTNSALYRFNETLAEFNQMPKYQEPRAQAITEKTTTNANKSLGKKAIRTPQMSKILDDEIFLTIRFLAAKFPVGRNFTAKISAERFLTNEVLTVKFLSSEFLAVAISAAKFFAQTRSASLRNQSEIQKERTNK</sequence>
<organism evidence="1 2">
    <name type="scientific">Campylobacter rectus</name>
    <name type="common">Wolinella recta</name>
    <dbReference type="NCBI Taxonomy" id="203"/>
    <lineage>
        <taxon>Bacteria</taxon>
        <taxon>Pseudomonadati</taxon>
        <taxon>Campylobacterota</taxon>
        <taxon>Epsilonproteobacteria</taxon>
        <taxon>Campylobacterales</taxon>
        <taxon>Campylobacteraceae</taxon>
        <taxon>Campylobacter</taxon>
    </lineage>
</organism>